<keyword evidence="4 6" id="KW-1133">Transmembrane helix</keyword>
<feature type="transmembrane region" description="Helical" evidence="6">
    <location>
        <begin position="166"/>
        <end position="188"/>
    </location>
</feature>
<dbReference type="KEGG" id="fya:KMW28_10940"/>
<evidence type="ECO:0000256" key="3">
    <source>
        <dbReference type="ARBA" id="ARBA00022692"/>
    </source>
</evidence>
<evidence type="ECO:0000256" key="4">
    <source>
        <dbReference type="ARBA" id="ARBA00022989"/>
    </source>
</evidence>
<feature type="transmembrane region" description="Helical" evidence="6">
    <location>
        <begin position="358"/>
        <end position="389"/>
    </location>
</feature>
<gene>
    <name evidence="7" type="ORF">KMW28_10940</name>
</gene>
<dbReference type="RefSeq" id="WP_215585721.1">
    <property type="nucleotide sequence ID" value="NZ_CP076132.1"/>
</dbReference>
<evidence type="ECO:0000256" key="6">
    <source>
        <dbReference type="SAM" id="Phobius"/>
    </source>
</evidence>
<accession>A0AAX1MXY1</accession>
<evidence type="ECO:0000313" key="7">
    <source>
        <dbReference type="EMBL" id="QWG00166.1"/>
    </source>
</evidence>
<dbReference type="PANTHER" id="PTHR30250">
    <property type="entry name" value="PST FAMILY PREDICTED COLANIC ACID TRANSPORTER"/>
    <property type="match status" value="1"/>
</dbReference>
<feature type="transmembrane region" description="Helical" evidence="6">
    <location>
        <begin position="318"/>
        <end position="338"/>
    </location>
</feature>
<keyword evidence="3 6" id="KW-0812">Transmembrane</keyword>
<comment type="subcellular location">
    <subcellularLocation>
        <location evidence="1">Cell membrane</location>
        <topology evidence="1">Multi-pass membrane protein</topology>
    </subcellularLocation>
</comment>
<evidence type="ECO:0000256" key="2">
    <source>
        <dbReference type="ARBA" id="ARBA00022475"/>
    </source>
</evidence>
<dbReference type="AlphaFoldDB" id="A0AAX1MXY1"/>
<feature type="transmembrane region" description="Helical" evidence="6">
    <location>
        <begin position="277"/>
        <end position="298"/>
    </location>
</feature>
<organism evidence="7 8">
    <name type="scientific">Flammeovirga yaeyamensis</name>
    <dbReference type="NCBI Taxonomy" id="367791"/>
    <lineage>
        <taxon>Bacteria</taxon>
        <taxon>Pseudomonadati</taxon>
        <taxon>Bacteroidota</taxon>
        <taxon>Cytophagia</taxon>
        <taxon>Cytophagales</taxon>
        <taxon>Flammeovirgaceae</taxon>
        <taxon>Flammeovirga</taxon>
    </lineage>
</organism>
<feature type="transmembrane region" description="Helical" evidence="6">
    <location>
        <begin position="37"/>
        <end position="54"/>
    </location>
</feature>
<reference evidence="7 8" key="1">
    <citation type="submission" date="2021-05" db="EMBL/GenBank/DDBJ databases">
        <title>Comparative genomic studies on the polysaccharide-degrading batcterial strains of the Flammeovirga genus.</title>
        <authorList>
            <person name="Zewei F."/>
            <person name="Zheng Z."/>
            <person name="Yu L."/>
            <person name="Ruyue G."/>
            <person name="Yanhong M."/>
            <person name="Yuanyuan C."/>
            <person name="Jingyan G."/>
            <person name="Wenjun H."/>
        </authorList>
    </citation>
    <scope>NUCLEOTIDE SEQUENCE [LARGE SCALE GENOMIC DNA]</scope>
    <source>
        <strain evidence="7 8">NBRC:100898</strain>
    </source>
</reference>
<dbReference type="Pfam" id="PF13440">
    <property type="entry name" value="Polysacc_synt_3"/>
    <property type="match status" value="1"/>
</dbReference>
<feature type="transmembrane region" description="Helical" evidence="6">
    <location>
        <begin position="110"/>
        <end position="130"/>
    </location>
</feature>
<evidence type="ECO:0000256" key="5">
    <source>
        <dbReference type="ARBA" id="ARBA00023136"/>
    </source>
</evidence>
<dbReference type="InterPro" id="IPR050833">
    <property type="entry name" value="Poly_Biosynth_Transport"/>
</dbReference>
<dbReference type="PANTHER" id="PTHR30250:SF11">
    <property type="entry name" value="O-ANTIGEN TRANSPORTER-RELATED"/>
    <property type="match status" value="1"/>
</dbReference>
<feature type="transmembrane region" description="Helical" evidence="6">
    <location>
        <begin position="142"/>
        <end position="160"/>
    </location>
</feature>
<protein>
    <submittedName>
        <fullName evidence="7">Oligosaccharide flippase family protein</fullName>
    </submittedName>
</protein>
<evidence type="ECO:0000256" key="1">
    <source>
        <dbReference type="ARBA" id="ARBA00004651"/>
    </source>
</evidence>
<name>A0AAX1MXY1_9BACT</name>
<keyword evidence="5 6" id="KW-0472">Membrane</keyword>
<keyword evidence="2" id="KW-1003">Cell membrane</keyword>
<feature type="transmembrane region" description="Helical" evidence="6">
    <location>
        <begin position="75"/>
        <end position="98"/>
    </location>
</feature>
<proteinExistence type="predicted"/>
<keyword evidence="8" id="KW-1185">Reference proteome</keyword>
<dbReference type="EMBL" id="CP076132">
    <property type="protein sequence ID" value="QWG00166.1"/>
    <property type="molecule type" value="Genomic_DNA"/>
</dbReference>
<dbReference type="GO" id="GO:0005886">
    <property type="term" value="C:plasma membrane"/>
    <property type="evidence" value="ECO:0007669"/>
    <property type="project" value="UniProtKB-SubCell"/>
</dbReference>
<evidence type="ECO:0000313" key="8">
    <source>
        <dbReference type="Proteomes" id="UP000678679"/>
    </source>
</evidence>
<dbReference type="Proteomes" id="UP000678679">
    <property type="component" value="Chromosome 1"/>
</dbReference>
<sequence>MSFLKNLTYEFSSKVLSQAVVLLGSVFMTRFLTPADYASFGIMVVIVVTLNVFQDFSLHEALIQKNQVSDRELSTAFWVILTLGFICFLTFNLSYYGLTFVFDDFTYQPLAAFILSLCFLFEGWGGLSMTKLKIDLKFKITSIVYTISSLSSTILGLIIAYQGYGIFALVWTFLLRYALQFTLFYFLCSWKPKVERTSLASFYPYMKTRSASVFLNNLFSQIDILLIQFVGSSLMLGSYVKAKSIQQQISNSLFQVVNNLLLPYFSKGNKTQSSKILFNRSILVTFLITFSIALFLFFTSEHLFVFFFGEVWRTSGQYFGLLSFLICTQSVYQIAEVYYNSLGETKFTLRVNMLGKGLFLGCLFVLYFFGILPFIISMILVNMLAILILKIKL</sequence>